<dbReference type="RefSeq" id="WP_133405069.1">
    <property type="nucleotide sequence ID" value="NZ_SMTK01000006.1"/>
</dbReference>
<dbReference type="Pfam" id="PF00929">
    <property type="entry name" value="RNase_T"/>
    <property type="match status" value="1"/>
</dbReference>
<keyword evidence="3 5" id="KW-0269">Exonuclease</keyword>
<dbReference type="SMART" id="SM00479">
    <property type="entry name" value="EXOIII"/>
    <property type="match status" value="1"/>
</dbReference>
<dbReference type="AlphaFoldDB" id="A0A4R5TTE5"/>
<dbReference type="PANTHER" id="PTHR30231:SF4">
    <property type="entry name" value="PROTEIN NEN2"/>
    <property type="match status" value="1"/>
</dbReference>
<dbReference type="GO" id="GO:0008408">
    <property type="term" value="F:3'-5' exonuclease activity"/>
    <property type="evidence" value="ECO:0007669"/>
    <property type="project" value="TreeGrafter"/>
</dbReference>
<name>A0A4R5TTE5_9MICC</name>
<evidence type="ECO:0000259" key="4">
    <source>
        <dbReference type="SMART" id="SM00479"/>
    </source>
</evidence>
<accession>A0A4R5TTE5</accession>
<evidence type="ECO:0000256" key="1">
    <source>
        <dbReference type="ARBA" id="ARBA00022722"/>
    </source>
</evidence>
<organism evidence="5 6">
    <name type="scientific">Arthrobacter crusticola</name>
    <dbReference type="NCBI Taxonomy" id="2547960"/>
    <lineage>
        <taxon>Bacteria</taxon>
        <taxon>Bacillati</taxon>
        <taxon>Actinomycetota</taxon>
        <taxon>Actinomycetes</taxon>
        <taxon>Micrococcales</taxon>
        <taxon>Micrococcaceae</taxon>
        <taxon>Arthrobacter</taxon>
    </lineage>
</organism>
<keyword evidence="2" id="KW-0378">Hydrolase</keyword>
<dbReference type="InterPro" id="IPR036397">
    <property type="entry name" value="RNaseH_sf"/>
</dbReference>
<evidence type="ECO:0000256" key="3">
    <source>
        <dbReference type="ARBA" id="ARBA00022839"/>
    </source>
</evidence>
<keyword evidence="6" id="KW-1185">Reference proteome</keyword>
<dbReference type="CDD" id="cd06127">
    <property type="entry name" value="DEDDh"/>
    <property type="match status" value="1"/>
</dbReference>
<dbReference type="Proteomes" id="UP000295411">
    <property type="component" value="Unassembled WGS sequence"/>
</dbReference>
<evidence type="ECO:0000256" key="2">
    <source>
        <dbReference type="ARBA" id="ARBA00022801"/>
    </source>
</evidence>
<evidence type="ECO:0000313" key="6">
    <source>
        <dbReference type="Proteomes" id="UP000295411"/>
    </source>
</evidence>
<dbReference type="EMBL" id="SMTK01000006">
    <property type="protein sequence ID" value="TDK23606.1"/>
    <property type="molecule type" value="Genomic_DNA"/>
</dbReference>
<feature type="domain" description="Exonuclease" evidence="4">
    <location>
        <begin position="8"/>
        <end position="183"/>
    </location>
</feature>
<dbReference type="GO" id="GO:0003676">
    <property type="term" value="F:nucleic acid binding"/>
    <property type="evidence" value="ECO:0007669"/>
    <property type="project" value="InterPro"/>
</dbReference>
<keyword evidence="1" id="KW-0540">Nuclease</keyword>
<dbReference type="InterPro" id="IPR013520">
    <property type="entry name" value="Ribonucl_H"/>
</dbReference>
<gene>
    <name evidence="5" type="ORF">E2F48_16650</name>
</gene>
<sequence length="237" mass="25609">MTTWNSLPRAGFDLETTGRDPLDARIVTASILVVDGGGSIVEQHEWLADPAVDIPEEAAAIHGISTAYARAHGQPAGTVVAEVAAVLRRLFSSGVPVLAFNARYDFTVLARESARYGIDAPTPSPVLDPYVMDKQVDRYRRGKRTLTALCGHFGIEFENAHTSAADVLATLRVAECLAARHPSLARPAGDLHEAQVVWADRQAASLEEYLRRADPEVVVERAWPVIPAPAEENLLVG</sequence>
<dbReference type="GO" id="GO:0005829">
    <property type="term" value="C:cytosol"/>
    <property type="evidence" value="ECO:0007669"/>
    <property type="project" value="TreeGrafter"/>
</dbReference>
<dbReference type="OrthoDB" id="9791657at2"/>
<proteinExistence type="predicted"/>
<dbReference type="Gene3D" id="3.30.420.10">
    <property type="entry name" value="Ribonuclease H-like superfamily/Ribonuclease H"/>
    <property type="match status" value="1"/>
</dbReference>
<evidence type="ECO:0000313" key="5">
    <source>
        <dbReference type="EMBL" id="TDK23606.1"/>
    </source>
</evidence>
<reference evidence="5 6" key="1">
    <citation type="submission" date="2019-03" db="EMBL/GenBank/DDBJ databases">
        <title>Arthrobacter sp. nov., an bacterium isolated from biocrust in Mu Us Desert.</title>
        <authorList>
            <person name="Lixiong L."/>
        </authorList>
    </citation>
    <scope>NUCLEOTIDE SEQUENCE [LARGE SCALE GENOMIC DNA]</scope>
    <source>
        <strain evidence="5 6">SLN-3</strain>
    </source>
</reference>
<dbReference type="SUPFAM" id="SSF53098">
    <property type="entry name" value="Ribonuclease H-like"/>
    <property type="match status" value="1"/>
</dbReference>
<protein>
    <submittedName>
        <fullName evidence="5">3'-5' exonuclease</fullName>
    </submittedName>
</protein>
<comment type="caution">
    <text evidence="5">The sequence shown here is derived from an EMBL/GenBank/DDBJ whole genome shotgun (WGS) entry which is preliminary data.</text>
</comment>
<dbReference type="NCBIfam" id="NF005927">
    <property type="entry name" value="PRK07942.1"/>
    <property type="match status" value="1"/>
</dbReference>
<dbReference type="InterPro" id="IPR012337">
    <property type="entry name" value="RNaseH-like_sf"/>
</dbReference>
<dbReference type="PANTHER" id="PTHR30231">
    <property type="entry name" value="DNA POLYMERASE III SUBUNIT EPSILON"/>
    <property type="match status" value="1"/>
</dbReference>